<feature type="domain" description="HTH lysR-type" evidence="5">
    <location>
        <begin position="6"/>
        <end position="63"/>
    </location>
</feature>
<dbReference type="GO" id="GO:0003700">
    <property type="term" value="F:DNA-binding transcription factor activity"/>
    <property type="evidence" value="ECO:0007669"/>
    <property type="project" value="InterPro"/>
</dbReference>
<dbReference type="Pfam" id="PF03466">
    <property type="entry name" value="LysR_substrate"/>
    <property type="match status" value="1"/>
</dbReference>
<dbReference type="InterPro" id="IPR058163">
    <property type="entry name" value="LysR-type_TF_proteobact-type"/>
</dbReference>
<dbReference type="GO" id="GO:0043565">
    <property type="term" value="F:sequence-specific DNA binding"/>
    <property type="evidence" value="ECO:0007669"/>
    <property type="project" value="TreeGrafter"/>
</dbReference>
<evidence type="ECO:0000256" key="4">
    <source>
        <dbReference type="ARBA" id="ARBA00023163"/>
    </source>
</evidence>
<dbReference type="InterPro" id="IPR036388">
    <property type="entry name" value="WH-like_DNA-bd_sf"/>
</dbReference>
<dbReference type="InterPro" id="IPR005119">
    <property type="entry name" value="LysR_subst-bd"/>
</dbReference>
<dbReference type="InterPro" id="IPR036390">
    <property type="entry name" value="WH_DNA-bd_sf"/>
</dbReference>
<evidence type="ECO:0000313" key="6">
    <source>
        <dbReference type="EMBL" id="XDK27154.1"/>
    </source>
</evidence>
<sequence length="300" mass="34025">MSMSLPSTKALQIFLATAHHLSFTRAARDLHLTQGAVSRQIISLEEKLAVKLFYRHARGLSLTPNGQILVPKAQALIEQLQQTVIEVARNHSTLRINTPSCVTSWLLDKLMHFQQAHPEIDVELTSTISHQTESNYHAFDIVILYAEQPKLPGIDCFSLFAEQLTPLCSPELWHSRYDRDHAPQADALTHFAWLHANPMQSDWSLWLNAVSQTKLASKTNQHFATLDQAMQAAQQGFGIAVGDITLAKQDMKLKRLLQPFDTVVPSGKHYYFSYPEHMDNPSLFLLRDWLLNESRYDGCP</sequence>
<reference evidence="6" key="1">
    <citation type="submission" date="2024-07" db="EMBL/GenBank/DDBJ databases">
        <title>Genome Analysis of a Potential Novel Vibrio Species Secreting pH- and Thermo-stable Alginate Lyase and its Application in Producing Alginate Oligosaccharides.</title>
        <authorList>
            <person name="Huang H."/>
            <person name="Bao K."/>
        </authorList>
    </citation>
    <scope>NUCLEOTIDE SEQUENCE</scope>
    <source>
        <strain evidence="6">HB236076</strain>
        <plasmid evidence="6">p-HB236076</plasmid>
    </source>
</reference>
<gene>
    <name evidence="6" type="ORF">AB0763_13320</name>
</gene>
<proteinExistence type="inferred from homology"/>
<dbReference type="FunFam" id="1.10.10.10:FF:000001">
    <property type="entry name" value="LysR family transcriptional regulator"/>
    <property type="match status" value="1"/>
</dbReference>
<dbReference type="PANTHER" id="PTHR30537">
    <property type="entry name" value="HTH-TYPE TRANSCRIPTIONAL REGULATOR"/>
    <property type="match status" value="1"/>
</dbReference>
<evidence type="ECO:0000256" key="2">
    <source>
        <dbReference type="ARBA" id="ARBA00023015"/>
    </source>
</evidence>
<dbReference type="Pfam" id="PF00126">
    <property type="entry name" value="HTH_1"/>
    <property type="match status" value="1"/>
</dbReference>
<keyword evidence="3" id="KW-0238">DNA-binding</keyword>
<dbReference type="InterPro" id="IPR000847">
    <property type="entry name" value="LysR_HTH_N"/>
</dbReference>
<keyword evidence="4" id="KW-0804">Transcription</keyword>
<dbReference type="SUPFAM" id="SSF53850">
    <property type="entry name" value="Periplasmic binding protein-like II"/>
    <property type="match status" value="1"/>
</dbReference>
<dbReference type="PRINTS" id="PR00039">
    <property type="entry name" value="HTHLYSR"/>
</dbReference>
<dbReference type="EMBL" id="CP162602">
    <property type="protein sequence ID" value="XDK27154.1"/>
    <property type="molecule type" value="Genomic_DNA"/>
</dbReference>
<keyword evidence="6" id="KW-0614">Plasmid</keyword>
<dbReference type="PANTHER" id="PTHR30537:SF74">
    <property type="entry name" value="HTH-TYPE TRANSCRIPTIONAL REGULATOR TRPI"/>
    <property type="match status" value="1"/>
</dbReference>
<dbReference type="Gene3D" id="1.10.10.10">
    <property type="entry name" value="Winged helix-like DNA-binding domain superfamily/Winged helix DNA-binding domain"/>
    <property type="match status" value="1"/>
</dbReference>
<dbReference type="GO" id="GO:0006351">
    <property type="term" value="P:DNA-templated transcription"/>
    <property type="evidence" value="ECO:0007669"/>
    <property type="project" value="TreeGrafter"/>
</dbReference>
<organism evidence="6">
    <name type="scientific">Vibrio sp. HB236076</name>
    <dbReference type="NCBI Taxonomy" id="3232307"/>
    <lineage>
        <taxon>Bacteria</taxon>
        <taxon>Pseudomonadati</taxon>
        <taxon>Pseudomonadota</taxon>
        <taxon>Gammaproteobacteria</taxon>
        <taxon>Vibrionales</taxon>
        <taxon>Vibrionaceae</taxon>
        <taxon>Vibrio</taxon>
    </lineage>
</organism>
<dbReference type="RefSeq" id="WP_306099915.1">
    <property type="nucleotide sequence ID" value="NZ_CP162602.1"/>
</dbReference>
<evidence type="ECO:0000256" key="3">
    <source>
        <dbReference type="ARBA" id="ARBA00023125"/>
    </source>
</evidence>
<evidence type="ECO:0000259" key="5">
    <source>
        <dbReference type="PROSITE" id="PS50931"/>
    </source>
</evidence>
<keyword evidence="2" id="KW-0805">Transcription regulation</keyword>
<dbReference type="SUPFAM" id="SSF46785">
    <property type="entry name" value="Winged helix' DNA-binding domain"/>
    <property type="match status" value="1"/>
</dbReference>
<dbReference type="Gene3D" id="3.40.190.10">
    <property type="entry name" value="Periplasmic binding protein-like II"/>
    <property type="match status" value="2"/>
</dbReference>
<evidence type="ECO:0000256" key="1">
    <source>
        <dbReference type="ARBA" id="ARBA00009437"/>
    </source>
</evidence>
<geneLocation type="plasmid" evidence="6">
    <name>p-HB236076</name>
</geneLocation>
<dbReference type="PROSITE" id="PS50931">
    <property type="entry name" value="HTH_LYSR"/>
    <property type="match status" value="1"/>
</dbReference>
<accession>A0AB39HGI9</accession>
<dbReference type="KEGG" id="vih:AB0763_13320"/>
<name>A0AB39HGI9_9VIBR</name>
<protein>
    <submittedName>
        <fullName evidence="6">LysR substrate-binding domain-containing protein</fullName>
    </submittedName>
</protein>
<dbReference type="AlphaFoldDB" id="A0AB39HGI9"/>
<comment type="similarity">
    <text evidence="1">Belongs to the LysR transcriptional regulatory family.</text>
</comment>